<keyword evidence="4 7" id="KW-0342">GTP-binding</keyword>
<name>A0AAD8XZK1_9STRA</name>
<evidence type="ECO:0000256" key="3">
    <source>
        <dbReference type="ARBA" id="ARBA00022741"/>
    </source>
</evidence>
<feature type="binding site" evidence="8">
    <location>
        <position position="30"/>
    </location>
    <ligand>
        <name>Mg(2+)</name>
        <dbReference type="ChEBI" id="CHEBI:18420"/>
    </ligand>
</feature>
<comment type="similarity">
    <text evidence="1 9">Belongs to the small GTPase superfamily. Arf family.</text>
</comment>
<dbReference type="InterPro" id="IPR044612">
    <property type="entry name" value="ARL2/3"/>
</dbReference>
<evidence type="ECO:0000256" key="8">
    <source>
        <dbReference type="PIRSR" id="PIRSR606689-2"/>
    </source>
</evidence>
<organism evidence="10 11">
    <name type="scientific">Skeletonema marinoi</name>
    <dbReference type="NCBI Taxonomy" id="267567"/>
    <lineage>
        <taxon>Eukaryota</taxon>
        <taxon>Sar</taxon>
        <taxon>Stramenopiles</taxon>
        <taxon>Ochrophyta</taxon>
        <taxon>Bacillariophyta</taxon>
        <taxon>Coscinodiscophyceae</taxon>
        <taxon>Thalassiosirophycidae</taxon>
        <taxon>Thalassiosirales</taxon>
        <taxon>Skeletonemataceae</taxon>
        <taxon>Skeletonema</taxon>
        <taxon>Skeletonema marinoi-dohrnii complex</taxon>
    </lineage>
</organism>
<dbReference type="SMART" id="SM00177">
    <property type="entry name" value="ARF"/>
    <property type="match status" value="1"/>
</dbReference>
<feature type="binding site" evidence="7">
    <location>
        <begin position="23"/>
        <end position="30"/>
    </location>
    <ligand>
        <name>GTP</name>
        <dbReference type="ChEBI" id="CHEBI:37565"/>
    </ligand>
</feature>
<keyword evidence="3 7" id="KW-0547">Nucleotide-binding</keyword>
<evidence type="ECO:0000256" key="4">
    <source>
        <dbReference type="ARBA" id="ARBA00023134"/>
    </source>
</evidence>
<dbReference type="SMART" id="SM00178">
    <property type="entry name" value="SAR"/>
    <property type="match status" value="1"/>
</dbReference>
<protein>
    <recommendedName>
        <fullName evidence="6">ADP-ribosylation factor-like protein 2</fullName>
    </recommendedName>
</protein>
<evidence type="ECO:0000313" key="10">
    <source>
        <dbReference type="EMBL" id="KAK1736643.1"/>
    </source>
</evidence>
<gene>
    <name evidence="10" type="ORF">QTG54_012665</name>
</gene>
<dbReference type="InterPro" id="IPR006689">
    <property type="entry name" value="Small_GTPase_ARF/SAR"/>
</dbReference>
<dbReference type="PROSITE" id="PS51417">
    <property type="entry name" value="ARF"/>
    <property type="match status" value="1"/>
</dbReference>
<keyword evidence="11" id="KW-1185">Reference proteome</keyword>
<evidence type="ECO:0000256" key="6">
    <source>
        <dbReference type="ARBA" id="ARBA00026198"/>
    </source>
</evidence>
<dbReference type="AlphaFoldDB" id="A0AAD8XZK1"/>
<evidence type="ECO:0000256" key="9">
    <source>
        <dbReference type="RuleBase" id="RU003925"/>
    </source>
</evidence>
<keyword evidence="5" id="KW-0449">Lipoprotein</keyword>
<evidence type="ECO:0000256" key="1">
    <source>
        <dbReference type="ARBA" id="ARBA00010290"/>
    </source>
</evidence>
<feature type="binding site" evidence="7">
    <location>
        <position position="69"/>
    </location>
    <ligand>
        <name>GTP</name>
        <dbReference type="ChEBI" id="CHEBI:37565"/>
    </ligand>
</feature>
<dbReference type="FunFam" id="3.40.50.300:FF:000393">
    <property type="entry name" value="ADP-ribosylation factor-like 2, arl2"/>
    <property type="match status" value="1"/>
</dbReference>
<sequence length="187" mass="20866">MGLLSILKKVKEKEKEVRILILGLDNAGKTTILRKFCGESVDTIEPTLGFNIKTLEHKNYNLNVWDVGGQKTIRAYWRNYFERTDGLIWVVDSADRARLEVCKTELGNLLAQEKLAGASLLIFANKQDVQGALTADEIAVALGLNDNASFENRHWSIRGCSAMTGEGLVEGMDWMVDDVASRIFMLS</sequence>
<dbReference type="InterPro" id="IPR027417">
    <property type="entry name" value="P-loop_NTPase"/>
</dbReference>
<evidence type="ECO:0000256" key="7">
    <source>
        <dbReference type="PIRSR" id="PIRSR606689-1"/>
    </source>
</evidence>
<dbReference type="PANTHER" id="PTHR45697">
    <property type="entry name" value="ADP-RIBOSYLATION FACTOR-LIKE PROTEIN 2-RELATED"/>
    <property type="match status" value="1"/>
</dbReference>
<dbReference type="NCBIfam" id="TIGR00231">
    <property type="entry name" value="small_GTP"/>
    <property type="match status" value="1"/>
</dbReference>
<dbReference type="PRINTS" id="PR00328">
    <property type="entry name" value="SAR1GTPBP"/>
</dbReference>
<dbReference type="GO" id="GO:0046872">
    <property type="term" value="F:metal ion binding"/>
    <property type="evidence" value="ECO:0007669"/>
    <property type="project" value="UniProtKB-KW"/>
</dbReference>
<evidence type="ECO:0000313" key="11">
    <source>
        <dbReference type="Proteomes" id="UP001224775"/>
    </source>
</evidence>
<dbReference type="Pfam" id="PF00025">
    <property type="entry name" value="Arf"/>
    <property type="match status" value="1"/>
</dbReference>
<dbReference type="Proteomes" id="UP001224775">
    <property type="component" value="Unassembled WGS sequence"/>
</dbReference>
<accession>A0AAD8XZK1</accession>
<dbReference type="EMBL" id="JATAAI010000028">
    <property type="protein sequence ID" value="KAK1736643.1"/>
    <property type="molecule type" value="Genomic_DNA"/>
</dbReference>
<reference evidence="10" key="1">
    <citation type="submission" date="2023-06" db="EMBL/GenBank/DDBJ databases">
        <title>Survivors Of The Sea: Transcriptome response of Skeletonema marinoi to long-term dormancy.</title>
        <authorList>
            <person name="Pinder M.I.M."/>
            <person name="Kourtchenko O."/>
            <person name="Robertson E.K."/>
            <person name="Larsson T."/>
            <person name="Maumus F."/>
            <person name="Osuna-Cruz C.M."/>
            <person name="Vancaester E."/>
            <person name="Stenow R."/>
            <person name="Vandepoele K."/>
            <person name="Ploug H."/>
            <person name="Bruchert V."/>
            <person name="Godhe A."/>
            <person name="Topel M."/>
        </authorList>
    </citation>
    <scope>NUCLEOTIDE SEQUENCE</scope>
    <source>
        <strain evidence="10">R05AC</strain>
    </source>
</reference>
<feature type="binding site" evidence="8">
    <location>
        <position position="47"/>
    </location>
    <ligand>
        <name>Mg(2+)</name>
        <dbReference type="ChEBI" id="CHEBI:18420"/>
    </ligand>
</feature>
<evidence type="ECO:0000256" key="2">
    <source>
        <dbReference type="ARBA" id="ARBA00022707"/>
    </source>
</evidence>
<dbReference type="GO" id="GO:0003924">
    <property type="term" value="F:GTPase activity"/>
    <property type="evidence" value="ECO:0007669"/>
    <property type="project" value="InterPro"/>
</dbReference>
<dbReference type="GO" id="GO:0005525">
    <property type="term" value="F:GTP binding"/>
    <property type="evidence" value="ECO:0007669"/>
    <property type="project" value="UniProtKB-KW"/>
</dbReference>
<dbReference type="SUPFAM" id="SSF52540">
    <property type="entry name" value="P-loop containing nucleoside triphosphate hydrolases"/>
    <property type="match status" value="1"/>
</dbReference>
<feature type="binding site" evidence="7">
    <location>
        <begin position="125"/>
        <end position="128"/>
    </location>
    <ligand>
        <name>GTP</name>
        <dbReference type="ChEBI" id="CHEBI:37565"/>
    </ligand>
</feature>
<dbReference type="Gene3D" id="3.40.50.300">
    <property type="entry name" value="P-loop containing nucleotide triphosphate hydrolases"/>
    <property type="match status" value="1"/>
</dbReference>
<keyword evidence="8" id="KW-0479">Metal-binding</keyword>
<comment type="caution">
    <text evidence="10">The sequence shown here is derived from an EMBL/GenBank/DDBJ whole genome shotgun (WGS) entry which is preliminary data.</text>
</comment>
<keyword evidence="2" id="KW-0519">Myristate</keyword>
<keyword evidence="8" id="KW-0460">Magnesium</keyword>
<dbReference type="InterPro" id="IPR005225">
    <property type="entry name" value="Small_GTP-bd"/>
</dbReference>
<evidence type="ECO:0000256" key="5">
    <source>
        <dbReference type="ARBA" id="ARBA00023288"/>
    </source>
</evidence>
<proteinExistence type="inferred from homology"/>